<evidence type="ECO:0000313" key="2">
    <source>
        <dbReference type="EMBL" id="MCG8147309.1"/>
    </source>
</evidence>
<comment type="caution">
    <text evidence="2">The sequence shown here is derived from an EMBL/GenBank/DDBJ whole genome shotgun (WGS) entry which is preliminary data.</text>
</comment>
<evidence type="ECO:0000256" key="1">
    <source>
        <dbReference type="SAM" id="Phobius"/>
    </source>
</evidence>
<sequence length="160" mass="18214">MAWKKIDLYTAQINPLWKKGCAKSIHTFKGLLVLGCILDLGSLSTIDMEIKSKSTELIVKTPDMSIPTIFIYICILFLLWFPKPAKHPKTVEVLIGYIFIKKIILIPLVFYALKDYINFLNVLVTITGGLLGSLVVAIILFIYSKISRDYRLNHKLEVKI</sequence>
<dbReference type="Proteomes" id="UP001139238">
    <property type="component" value="Unassembled WGS sequence"/>
</dbReference>
<keyword evidence="1" id="KW-0472">Membrane</keyword>
<keyword evidence="3" id="KW-1185">Reference proteome</keyword>
<accession>A0A9X1UQV7</accession>
<feature type="transmembrane region" description="Helical" evidence="1">
    <location>
        <begin position="93"/>
        <end position="113"/>
    </location>
</feature>
<organism evidence="2 3">
    <name type="scientific">Moraxella tetraodonis</name>
    <dbReference type="NCBI Taxonomy" id="2767221"/>
    <lineage>
        <taxon>Bacteria</taxon>
        <taxon>Pseudomonadati</taxon>
        <taxon>Pseudomonadota</taxon>
        <taxon>Gammaproteobacteria</taxon>
        <taxon>Moraxellales</taxon>
        <taxon>Moraxellaceae</taxon>
        <taxon>Moraxella</taxon>
    </lineage>
</organism>
<evidence type="ECO:0000313" key="3">
    <source>
        <dbReference type="Proteomes" id="UP001139238"/>
    </source>
</evidence>
<feature type="transmembrane region" description="Helical" evidence="1">
    <location>
        <begin position="119"/>
        <end position="143"/>
    </location>
</feature>
<name>A0A9X1UQV7_9GAMM</name>
<proteinExistence type="predicted"/>
<dbReference type="RefSeq" id="WP_239741832.1">
    <property type="nucleotide sequence ID" value="NZ_JACSYB010000001.1"/>
</dbReference>
<dbReference type="AlphaFoldDB" id="A0A9X1UQV7"/>
<dbReference type="EMBL" id="JACSYB010000001">
    <property type="protein sequence ID" value="MCG8147309.1"/>
    <property type="molecule type" value="Genomic_DNA"/>
</dbReference>
<keyword evidence="1" id="KW-0812">Transmembrane</keyword>
<gene>
    <name evidence="2" type="ORF">H9W84_04095</name>
</gene>
<protein>
    <submittedName>
        <fullName evidence="2">Uncharacterized protein</fullName>
    </submittedName>
</protein>
<feature type="transmembrane region" description="Helical" evidence="1">
    <location>
        <begin position="64"/>
        <end position="81"/>
    </location>
</feature>
<reference evidence="2" key="1">
    <citation type="submission" date="2021-08" db="EMBL/GenBank/DDBJ databases">
        <title>Complete genome sequence of Moraxella sp strain PS-22.</title>
        <authorList>
            <person name="Das S.K."/>
        </authorList>
    </citation>
    <scope>NUCLEOTIDE SEQUENCE</scope>
    <source>
        <strain evidence="2">PS-22</strain>
    </source>
</reference>
<keyword evidence="1" id="KW-1133">Transmembrane helix</keyword>